<gene>
    <name evidence="1" type="ORF">TCMB3V08_LOCUS8746</name>
</gene>
<evidence type="ECO:0000313" key="1">
    <source>
        <dbReference type="EMBL" id="CAD7576170.1"/>
    </source>
</evidence>
<dbReference type="EMBL" id="OE183954">
    <property type="protein sequence ID" value="CAD7576170.1"/>
    <property type="molecule type" value="Genomic_DNA"/>
</dbReference>
<reference evidence="1" key="1">
    <citation type="submission" date="2020-11" db="EMBL/GenBank/DDBJ databases">
        <authorList>
            <person name="Tran Van P."/>
        </authorList>
    </citation>
    <scope>NUCLEOTIDE SEQUENCE</scope>
</reference>
<protein>
    <submittedName>
        <fullName evidence="1">(California timema) hypothetical protein</fullName>
    </submittedName>
</protein>
<sequence length="397" mass="43811">MTTSSLSTIRPSAVRRSPARLSVRGETKNGMLSLARFISPKVAFSTVRVCLREDLSPHCSDRLIFLSLACDWLLAPPSLLPPRPDPLFSVPDMLVLVPNKLGLEPLIPSHHRVRGIPTFVLLDPSSRSTGERRPSSVRELVRMTDNSVFASLTDFQEEDAPTPPAALGVPGSPDPLALFSEDGICLDPYELDTGLRKQVTPARDLTGCVRAPPLETCEAMGPVSMHLTEEVSAMHGTAVILTPPSDFSPPYPTDANRNAIPDVWAELDLIDQLISDRFYICYHFCAVDLYWVSQALNEGGVAAGAVCRHRPWRRVGEDGRCLGFRSCPAASAMVKEQAAERYIQIPHTILRKDLAIVCTVLQTKVYWPVSTTKQRITDYDNSLLFGYLSPCKCTRQE</sequence>
<proteinExistence type="predicted"/>
<accession>A0A7R9JBC3</accession>
<organism evidence="1">
    <name type="scientific">Timema californicum</name>
    <name type="common">California timema</name>
    <name type="synonym">Walking stick</name>
    <dbReference type="NCBI Taxonomy" id="61474"/>
    <lineage>
        <taxon>Eukaryota</taxon>
        <taxon>Metazoa</taxon>
        <taxon>Ecdysozoa</taxon>
        <taxon>Arthropoda</taxon>
        <taxon>Hexapoda</taxon>
        <taxon>Insecta</taxon>
        <taxon>Pterygota</taxon>
        <taxon>Neoptera</taxon>
        <taxon>Polyneoptera</taxon>
        <taxon>Phasmatodea</taxon>
        <taxon>Timematodea</taxon>
        <taxon>Timematoidea</taxon>
        <taxon>Timematidae</taxon>
        <taxon>Timema</taxon>
    </lineage>
</organism>
<name>A0A7R9JBC3_TIMCA</name>
<dbReference type="AlphaFoldDB" id="A0A7R9JBC3"/>